<evidence type="ECO:0000256" key="2">
    <source>
        <dbReference type="ARBA" id="ARBA00022803"/>
    </source>
</evidence>
<evidence type="ECO:0000256" key="3">
    <source>
        <dbReference type="PROSITE-ProRule" id="PRU00339"/>
    </source>
</evidence>
<keyword evidence="1" id="KW-0677">Repeat</keyword>
<dbReference type="OrthoDB" id="2080803at2"/>
<dbReference type="STRING" id="1122149.FD44_GL001694"/>
<dbReference type="PANTHER" id="PTHR45586:SF1">
    <property type="entry name" value="LIPOPOLYSACCHARIDE ASSEMBLY PROTEIN B"/>
    <property type="match status" value="1"/>
</dbReference>
<comment type="caution">
    <text evidence="4">The sequence shown here is derived from an EMBL/GenBank/DDBJ whole genome shotgun (WGS) entry which is preliminary data.</text>
</comment>
<dbReference type="EMBL" id="PUFO01000045">
    <property type="protein sequence ID" value="TDG78093.1"/>
    <property type="molecule type" value="Genomic_DNA"/>
</dbReference>
<keyword evidence="2 3" id="KW-0802">TPR repeat</keyword>
<dbReference type="Gene3D" id="1.25.40.10">
    <property type="entry name" value="Tetratricopeptide repeat domain"/>
    <property type="match status" value="2"/>
</dbReference>
<name>A0A4R5NNZ4_9LACO</name>
<dbReference type="RefSeq" id="WP_010619780.1">
    <property type="nucleotide sequence ID" value="NZ_PUFO01000045.1"/>
</dbReference>
<dbReference type="InterPro" id="IPR051012">
    <property type="entry name" value="CellSynth/LPSAsmb/PSIAsmb"/>
</dbReference>
<evidence type="ECO:0000256" key="1">
    <source>
        <dbReference type="ARBA" id="ARBA00022737"/>
    </source>
</evidence>
<dbReference type="InterPro" id="IPR019734">
    <property type="entry name" value="TPR_rpt"/>
</dbReference>
<dbReference type="PROSITE" id="PS50005">
    <property type="entry name" value="TPR"/>
    <property type="match status" value="1"/>
</dbReference>
<dbReference type="SMART" id="SM00028">
    <property type="entry name" value="TPR"/>
    <property type="match status" value="7"/>
</dbReference>
<dbReference type="Pfam" id="PF13181">
    <property type="entry name" value="TPR_8"/>
    <property type="match status" value="2"/>
</dbReference>
<feature type="repeat" description="TPR" evidence="3">
    <location>
        <begin position="238"/>
        <end position="271"/>
    </location>
</feature>
<gene>
    <name evidence="4" type="ORF">C5L31_001328</name>
</gene>
<organism evidence="4 5">
    <name type="scientific">Secundilactobacillus malefermentans</name>
    <dbReference type="NCBI Taxonomy" id="176292"/>
    <lineage>
        <taxon>Bacteria</taxon>
        <taxon>Bacillati</taxon>
        <taxon>Bacillota</taxon>
        <taxon>Bacilli</taxon>
        <taxon>Lactobacillales</taxon>
        <taxon>Lactobacillaceae</taxon>
        <taxon>Secundilactobacillus</taxon>
    </lineage>
</organism>
<protein>
    <submittedName>
        <fullName evidence="4">Uncharacterized protein</fullName>
    </submittedName>
</protein>
<accession>A0A4R5NNZ4</accession>
<dbReference type="Pfam" id="PF13428">
    <property type="entry name" value="TPR_14"/>
    <property type="match status" value="1"/>
</dbReference>
<dbReference type="AlphaFoldDB" id="A0A4R5NNZ4"/>
<dbReference type="SUPFAM" id="SSF48452">
    <property type="entry name" value="TPR-like"/>
    <property type="match status" value="2"/>
</dbReference>
<dbReference type="InterPro" id="IPR011990">
    <property type="entry name" value="TPR-like_helical_dom_sf"/>
</dbReference>
<sequence length="422" mass="48768">MSYSETALDLLEKGQLDDFKKQFALALRHDDDDTLYGLAEELYSLGFINQSKRIYENLLKKYPDEDELRTNLADILVGEDKTDEALLLLNEIKPDSSAYVQSLMVAADLYQTQELFEVSEQKLLKALELAPDETVIRFALAELYFTMREFAKSIPLYMQIIEAGNLTFSAVNIVERVGVAYANEGRFEQAVGYLEQVHSGEMTPDVKFELGFTYLQLKDTKKAIETLSELQESDSQYTSLYPYLGQAYEAENQNDEALKVLQEGLAVDEYNEKLWLQAAKTALKLDDEDLAKQYLDKGRQLDPEDLEIAIQLSNLFVKQEKWQDNIDLVSSYLDQEKVDPQLYWNLAVSYNHLENLDKAQEAYENAQPFFMDQKDFLKPAVYFFRKVGQMEMAFTLLKKYLELVPEDDEMNLLLEDFQQMGF</sequence>
<dbReference type="Pfam" id="PF13432">
    <property type="entry name" value="TPR_16"/>
    <property type="match status" value="1"/>
</dbReference>
<dbReference type="Proteomes" id="UP000294854">
    <property type="component" value="Unassembled WGS sequence"/>
</dbReference>
<dbReference type="PANTHER" id="PTHR45586">
    <property type="entry name" value="TPR REPEAT-CONTAINING PROTEIN PA4667"/>
    <property type="match status" value="1"/>
</dbReference>
<reference evidence="4 5" key="1">
    <citation type="journal article" date="2019" name="Appl. Microbiol. Biotechnol.">
        <title>Uncovering carbohydrate metabolism through a genotype-phenotype association study of 56 lactic acid bacteria genomes.</title>
        <authorList>
            <person name="Buron-Moles G."/>
            <person name="Chailyan A."/>
            <person name="Dolejs I."/>
            <person name="Forster J."/>
            <person name="Miks M.H."/>
        </authorList>
    </citation>
    <scope>NUCLEOTIDE SEQUENCE [LARGE SCALE GENOMIC DNA]</scope>
    <source>
        <strain evidence="4 5">ATCC 49373</strain>
    </source>
</reference>
<proteinExistence type="predicted"/>
<evidence type="ECO:0000313" key="4">
    <source>
        <dbReference type="EMBL" id="TDG78093.1"/>
    </source>
</evidence>
<keyword evidence="5" id="KW-1185">Reference proteome</keyword>
<evidence type="ECO:0000313" key="5">
    <source>
        <dbReference type="Proteomes" id="UP000294854"/>
    </source>
</evidence>